<keyword evidence="1" id="KW-1133">Transmembrane helix</keyword>
<dbReference type="InterPro" id="IPR025664">
    <property type="entry name" value="Spore_III_AC/AD"/>
</dbReference>
<dbReference type="OrthoDB" id="1926511at2"/>
<dbReference type="NCBIfam" id="TIGR02848">
    <property type="entry name" value="spore_III_AC"/>
    <property type="match status" value="1"/>
</dbReference>
<keyword evidence="1" id="KW-0472">Membrane</keyword>
<dbReference type="STRING" id="29341.RSJ17_12390"/>
<dbReference type="Proteomes" id="UP000031366">
    <property type="component" value="Unassembled WGS sequence"/>
</dbReference>
<sequence>MLDFNLIFKIGAVGVVLIIIDKVLKSGGKEEYAVIANFAGIIIILMMIISLISKLFTSIQTLFYF</sequence>
<dbReference type="InterPro" id="IPR009570">
    <property type="entry name" value="Spore_III_AC"/>
</dbReference>
<organism evidence="2 3">
    <name type="scientific">Clostridium argentinense CDC 2741</name>
    <dbReference type="NCBI Taxonomy" id="1418104"/>
    <lineage>
        <taxon>Bacteria</taxon>
        <taxon>Bacillati</taxon>
        <taxon>Bacillota</taxon>
        <taxon>Clostridia</taxon>
        <taxon>Eubacteriales</taxon>
        <taxon>Clostridiaceae</taxon>
        <taxon>Clostridium</taxon>
    </lineage>
</organism>
<feature type="transmembrane region" description="Helical" evidence="1">
    <location>
        <begin position="6"/>
        <end position="24"/>
    </location>
</feature>
<dbReference type="AlphaFoldDB" id="A0A0C1R9J2"/>
<keyword evidence="3" id="KW-1185">Reference proteome</keyword>
<evidence type="ECO:0000313" key="2">
    <source>
        <dbReference type="EMBL" id="KIE47111.1"/>
    </source>
</evidence>
<proteinExistence type="predicted"/>
<evidence type="ECO:0000256" key="1">
    <source>
        <dbReference type="SAM" id="Phobius"/>
    </source>
</evidence>
<comment type="caution">
    <text evidence="2">The sequence shown here is derived from an EMBL/GenBank/DDBJ whole genome shotgun (WGS) entry which is preliminary data.</text>
</comment>
<keyword evidence="1" id="KW-0812">Transmembrane</keyword>
<gene>
    <name evidence="2" type="primary">spoIIIAC</name>
    <name evidence="2" type="ORF">U732_1571</name>
</gene>
<dbReference type="RefSeq" id="WP_039632654.1">
    <property type="nucleotide sequence ID" value="NZ_AYSO01000015.1"/>
</dbReference>
<evidence type="ECO:0000313" key="3">
    <source>
        <dbReference type="Proteomes" id="UP000031366"/>
    </source>
</evidence>
<accession>A0A0C1R9J2</accession>
<feature type="transmembrane region" description="Helical" evidence="1">
    <location>
        <begin position="36"/>
        <end position="56"/>
    </location>
</feature>
<dbReference type="Pfam" id="PF06686">
    <property type="entry name" value="SpoIIIAC"/>
    <property type="match status" value="1"/>
</dbReference>
<name>A0A0C1R9J2_9CLOT</name>
<dbReference type="EMBL" id="AYSO01000015">
    <property type="protein sequence ID" value="KIE47111.1"/>
    <property type="molecule type" value="Genomic_DNA"/>
</dbReference>
<protein>
    <submittedName>
        <fullName evidence="2">Stage III sporulation protein AC</fullName>
    </submittedName>
</protein>
<reference evidence="2 3" key="1">
    <citation type="journal article" date="2015" name="Infect. Genet. Evol.">
        <title>Genomic sequences of six botulinum neurotoxin-producing strains representing three clostridial species illustrate the mobility and diversity of botulinum neurotoxin genes.</title>
        <authorList>
            <person name="Smith T.J."/>
            <person name="Hill K.K."/>
            <person name="Xie G."/>
            <person name="Foley B.T."/>
            <person name="Williamson C.H."/>
            <person name="Foster J.T."/>
            <person name="Johnson S.L."/>
            <person name="Chertkov O."/>
            <person name="Teshima H."/>
            <person name="Gibbons H.S."/>
            <person name="Johnsky L.A."/>
            <person name="Karavis M.A."/>
            <person name="Smith L.A."/>
        </authorList>
    </citation>
    <scope>NUCLEOTIDE SEQUENCE [LARGE SCALE GENOMIC DNA]</scope>
    <source>
        <strain evidence="2 3">CDC 2741</strain>
    </source>
</reference>